<dbReference type="GO" id="GO:0009317">
    <property type="term" value="C:acetyl-CoA carboxylase complex"/>
    <property type="evidence" value="ECO:0007669"/>
    <property type="project" value="InterPro"/>
</dbReference>
<evidence type="ECO:0000256" key="8">
    <source>
        <dbReference type="RuleBase" id="RU364072"/>
    </source>
</evidence>
<dbReference type="EMBL" id="OBEK01000002">
    <property type="protein sequence ID" value="SNZ10706.1"/>
    <property type="molecule type" value="Genomic_DNA"/>
</dbReference>
<dbReference type="InterPro" id="IPR011053">
    <property type="entry name" value="Single_hybrid_motif"/>
</dbReference>
<keyword evidence="5 8" id="KW-0443">Lipid metabolism</keyword>
<dbReference type="PRINTS" id="PR01071">
    <property type="entry name" value="ACOABIOTINCC"/>
</dbReference>
<dbReference type="STRING" id="586416.GZ22_08985"/>
<reference evidence="12" key="1">
    <citation type="submission" date="2017-09" db="EMBL/GenBank/DDBJ databases">
        <authorList>
            <person name="Varghese N."/>
            <person name="Submissions S."/>
        </authorList>
    </citation>
    <scope>NUCLEOTIDE SEQUENCE [LARGE SCALE GENOMIC DNA]</scope>
    <source>
        <strain evidence="12">CGMCC 1.8913</strain>
    </source>
</reference>
<dbReference type="PANTHER" id="PTHR45266">
    <property type="entry name" value="OXALOACETATE DECARBOXYLASE ALPHA CHAIN"/>
    <property type="match status" value="1"/>
</dbReference>
<dbReference type="PANTHER" id="PTHR45266:SF3">
    <property type="entry name" value="OXALOACETATE DECARBOXYLASE ALPHA CHAIN"/>
    <property type="match status" value="1"/>
</dbReference>
<dbReference type="Gene3D" id="2.40.50.100">
    <property type="match status" value="1"/>
</dbReference>
<keyword evidence="4 8" id="KW-0276">Fatty acid metabolism</keyword>
<evidence type="ECO:0000256" key="5">
    <source>
        <dbReference type="ARBA" id="ARBA00023098"/>
    </source>
</evidence>
<keyword evidence="6 8" id="KW-0275">Fatty acid biosynthesis</keyword>
<dbReference type="AlphaFoldDB" id="A0A285NSA0"/>
<dbReference type="GO" id="GO:0003989">
    <property type="term" value="F:acetyl-CoA carboxylase activity"/>
    <property type="evidence" value="ECO:0007669"/>
    <property type="project" value="InterPro"/>
</dbReference>
<gene>
    <name evidence="11" type="ORF">SAMN05421503_1834</name>
</gene>
<evidence type="ECO:0000256" key="1">
    <source>
        <dbReference type="ARBA" id="ARBA00005194"/>
    </source>
</evidence>
<accession>A0A285NSA0</accession>
<evidence type="ECO:0000256" key="3">
    <source>
        <dbReference type="ARBA" id="ARBA00022516"/>
    </source>
</evidence>
<dbReference type="InterPro" id="IPR000089">
    <property type="entry name" value="Biotin_lipoyl"/>
</dbReference>
<feature type="region of interest" description="Disordered" evidence="9">
    <location>
        <begin position="46"/>
        <end position="77"/>
    </location>
</feature>
<dbReference type="InterPro" id="IPR001882">
    <property type="entry name" value="Biotin_BS"/>
</dbReference>
<dbReference type="RefSeq" id="WP_097041371.1">
    <property type="nucleotide sequence ID" value="NZ_OBEK01000002.1"/>
</dbReference>
<evidence type="ECO:0000313" key="11">
    <source>
        <dbReference type="EMBL" id="SNZ10706.1"/>
    </source>
</evidence>
<dbReference type="UniPathway" id="UPA00094"/>
<dbReference type="Proteomes" id="UP000219356">
    <property type="component" value="Unassembled WGS sequence"/>
</dbReference>
<keyword evidence="3 8" id="KW-0444">Lipid biosynthesis</keyword>
<name>A0A285NSA0_9BACI</name>
<comment type="function">
    <text evidence="8">This protein is a component of the acetyl coenzyme A carboxylase complex; first, biotin carboxylase catalyzes the carboxylation of the carrier protein and then the transcarboxylase transfers the carboxyl group to form malonyl-CoA.</text>
</comment>
<protein>
    <recommendedName>
        <fullName evidence="2 8">Biotin carboxyl carrier protein of acetyl-CoA carboxylase</fullName>
    </recommendedName>
</protein>
<comment type="pathway">
    <text evidence="1 8">Lipid metabolism; fatty acid biosynthesis.</text>
</comment>
<dbReference type="Pfam" id="PF00364">
    <property type="entry name" value="Biotin_lipoyl"/>
    <property type="match status" value="1"/>
</dbReference>
<dbReference type="PROSITE" id="PS00188">
    <property type="entry name" value="BIOTIN"/>
    <property type="match status" value="1"/>
</dbReference>
<keyword evidence="7 8" id="KW-0092">Biotin</keyword>
<evidence type="ECO:0000256" key="6">
    <source>
        <dbReference type="ARBA" id="ARBA00023160"/>
    </source>
</evidence>
<sequence length="159" mass="17626">MLKLEELKELITLIDQSSIDEFDYETEGEKVSLRKLKEEVVQVTQQAPQQVMNAPQAPAAPAQQEQPAVPAPAPEAAKNYDSEITSLMVGTFYSKPNPDSEDFIKVGDRVEKDTVVCIVEAMKLFNEITADVTGEIVEVLVENGELVEYGQPLFRVKAN</sequence>
<dbReference type="GO" id="GO:0006633">
    <property type="term" value="P:fatty acid biosynthetic process"/>
    <property type="evidence" value="ECO:0007669"/>
    <property type="project" value="UniProtKB-UniPathway"/>
</dbReference>
<dbReference type="SUPFAM" id="SSF51230">
    <property type="entry name" value="Single hybrid motif"/>
    <property type="match status" value="1"/>
</dbReference>
<evidence type="ECO:0000256" key="9">
    <source>
        <dbReference type="SAM" id="MobiDB-lite"/>
    </source>
</evidence>
<evidence type="ECO:0000256" key="4">
    <source>
        <dbReference type="ARBA" id="ARBA00022832"/>
    </source>
</evidence>
<dbReference type="InterPro" id="IPR001249">
    <property type="entry name" value="AcCoA_biotinCC"/>
</dbReference>
<proteinExistence type="predicted"/>
<evidence type="ECO:0000259" key="10">
    <source>
        <dbReference type="PROSITE" id="PS50968"/>
    </source>
</evidence>
<evidence type="ECO:0000256" key="2">
    <source>
        <dbReference type="ARBA" id="ARBA00017562"/>
    </source>
</evidence>
<feature type="compositionally biased region" description="Low complexity" evidence="9">
    <location>
        <begin position="46"/>
        <end position="68"/>
    </location>
</feature>
<organism evidence="11 12">
    <name type="scientific">Terribacillus aidingensis</name>
    <dbReference type="NCBI Taxonomy" id="586416"/>
    <lineage>
        <taxon>Bacteria</taxon>
        <taxon>Bacillati</taxon>
        <taxon>Bacillota</taxon>
        <taxon>Bacilli</taxon>
        <taxon>Bacillales</taxon>
        <taxon>Bacillaceae</taxon>
        <taxon>Terribacillus</taxon>
    </lineage>
</organism>
<dbReference type="CDD" id="cd06850">
    <property type="entry name" value="biotinyl_domain"/>
    <property type="match status" value="1"/>
</dbReference>
<dbReference type="PROSITE" id="PS50968">
    <property type="entry name" value="BIOTINYL_LIPOYL"/>
    <property type="match status" value="1"/>
</dbReference>
<evidence type="ECO:0000256" key="7">
    <source>
        <dbReference type="ARBA" id="ARBA00023267"/>
    </source>
</evidence>
<feature type="domain" description="Lipoyl-binding" evidence="10">
    <location>
        <begin position="68"/>
        <end position="157"/>
    </location>
</feature>
<dbReference type="OrthoDB" id="9811735at2"/>
<dbReference type="NCBIfam" id="TIGR00531">
    <property type="entry name" value="BCCP"/>
    <property type="match status" value="1"/>
</dbReference>
<keyword evidence="12" id="KW-1185">Reference proteome</keyword>
<dbReference type="InterPro" id="IPR050709">
    <property type="entry name" value="Biotin_Carboxyl_Carrier/Decarb"/>
</dbReference>
<evidence type="ECO:0000313" key="12">
    <source>
        <dbReference type="Proteomes" id="UP000219356"/>
    </source>
</evidence>